<dbReference type="EMBL" id="NBSK02000009">
    <property type="protein sequence ID" value="KAJ0186207.1"/>
    <property type="molecule type" value="Genomic_DNA"/>
</dbReference>
<organism evidence="2 3">
    <name type="scientific">Lactuca sativa</name>
    <name type="common">Garden lettuce</name>
    <dbReference type="NCBI Taxonomy" id="4236"/>
    <lineage>
        <taxon>Eukaryota</taxon>
        <taxon>Viridiplantae</taxon>
        <taxon>Streptophyta</taxon>
        <taxon>Embryophyta</taxon>
        <taxon>Tracheophyta</taxon>
        <taxon>Spermatophyta</taxon>
        <taxon>Magnoliopsida</taxon>
        <taxon>eudicotyledons</taxon>
        <taxon>Gunneridae</taxon>
        <taxon>Pentapetalae</taxon>
        <taxon>asterids</taxon>
        <taxon>campanulids</taxon>
        <taxon>Asterales</taxon>
        <taxon>Asteraceae</taxon>
        <taxon>Cichorioideae</taxon>
        <taxon>Cichorieae</taxon>
        <taxon>Lactucinae</taxon>
        <taxon>Lactuca</taxon>
    </lineage>
</organism>
<keyword evidence="3" id="KW-1185">Reference proteome</keyword>
<gene>
    <name evidence="2" type="ORF">LSAT_V11C900484210</name>
</gene>
<evidence type="ECO:0000256" key="1">
    <source>
        <dbReference type="SAM" id="MobiDB-lite"/>
    </source>
</evidence>
<reference evidence="2 3" key="1">
    <citation type="journal article" date="2017" name="Nat. Commun.">
        <title>Genome assembly with in vitro proximity ligation data and whole-genome triplication in lettuce.</title>
        <authorList>
            <person name="Reyes-Chin-Wo S."/>
            <person name="Wang Z."/>
            <person name="Yang X."/>
            <person name="Kozik A."/>
            <person name="Arikit S."/>
            <person name="Song C."/>
            <person name="Xia L."/>
            <person name="Froenicke L."/>
            <person name="Lavelle D.O."/>
            <person name="Truco M.J."/>
            <person name="Xia R."/>
            <person name="Zhu S."/>
            <person name="Xu C."/>
            <person name="Xu H."/>
            <person name="Xu X."/>
            <person name="Cox K."/>
            <person name="Korf I."/>
            <person name="Meyers B.C."/>
            <person name="Michelmore R.W."/>
        </authorList>
    </citation>
    <scope>NUCLEOTIDE SEQUENCE [LARGE SCALE GENOMIC DNA]</scope>
    <source>
        <strain evidence="3">cv. Salinas</strain>
        <tissue evidence="2">Seedlings</tissue>
    </source>
</reference>
<feature type="compositionally biased region" description="Low complexity" evidence="1">
    <location>
        <begin position="521"/>
        <end position="532"/>
    </location>
</feature>
<feature type="region of interest" description="Disordered" evidence="1">
    <location>
        <begin position="319"/>
        <end position="359"/>
    </location>
</feature>
<accession>A0A9R1UFJ5</accession>
<proteinExistence type="predicted"/>
<comment type="caution">
    <text evidence="2">The sequence shown here is derived from an EMBL/GenBank/DDBJ whole genome shotgun (WGS) entry which is preliminary data.</text>
</comment>
<feature type="region of interest" description="Disordered" evidence="1">
    <location>
        <begin position="217"/>
        <end position="267"/>
    </location>
</feature>
<name>A0A9R1UFJ5_LACSA</name>
<evidence type="ECO:0000313" key="3">
    <source>
        <dbReference type="Proteomes" id="UP000235145"/>
    </source>
</evidence>
<dbReference type="Proteomes" id="UP000235145">
    <property type="component" value="Unassembled WGS sequence"/>
</dbReference>
<dbReference type="AlphaFoldDB" id="A0A9R1UFJ5"/>
<sequence length="606" mass="67231">MFNHVLGESLEAQLQRFVTLTTEMSMNGISLPRTEINKKLLNSLPRSWDMNVAEIKKNRDLSKLSLAEVMAINKACDVDDKQREINHVTSYSVANLGISSNNAFSAQHIHFAHPVVSHQHMAASSSSGSNSKSTVSAQLSSTLKEAEENLAMIVGFMKCYNALLEGDLAPPILSKEVYSPHMKELVKFGKFVETEGVQASSNPIAIVAEEHVAPTRSNLSSSFEVVDDSDDDDANDDVYDSDDDDTNDDVDDFDDDHSDSDDDRMDFCMYIPPKESISKDVDTPAETEKDVNIFKQSNDPTPKQMDDLIAQLQAIARKPPQSVPVISDSPYESDKIDSNASLAPRKQRRKDPRPGVLSIEPVQLPSPIVEPNQVAHDDQSLIIEPTQVIQDVQSPIIETAPVQEDVQSQMVNEETFASGRKGISIGSKQGGDQDSHQTISELKQEIMLLKKESIEKDFLIGSLTVRVSNLEQENSVKDAKISELQANLGGINALFFNQKQCLHQKFGDDFQPLSAEGEKISVSSSDPVNPSSEHVSERLVRPTPDPNLDTFLSFGPSFAQERSEKQDRIEQSKGKMLGYDADKKMWFVTQKSSRIECYEKLTDFMS</sequence>
<evidence type="ECO:0000313" key="2">
    <source>
        <dbReference type="EMBL" id="KAJ0186207.1"/>
    </source>
</evidence>
<feature type="compositionally biased region" description="Acidic residues" evidence="1">
    <location>
        <begin position="225"/>
        <end position="264"/>
    </location>
</feature>
<protein>
    <submittedName>
        <fullName evidence="2">Uncharacterized protein</fullName>
    </submittedName>
</protein>
<feature type="region of interest" description="Disordered" evidence="1">
    <location>
        <begin position="518"/>
        <end position="546"/>
    </location>
</feature>